<proteinExistence type="predicted"/>
<accession>A0A438K1E7</accession>
<dbReference type="AlphaFoldDB" id="A0A438K1E7"/>
<dbReference type="EMBL" id="QGNW01000019">
    <property type="protein sequence ID" value="RVX15009.1"/>
    <property type="molecule type" value="Genomic_DNA"/>
</dbReference>
<evidence type="ECO:0000256" key="1">
    <source>
        <dbReference type="SAM" id="MobiDB-lite"/>
    </source>
</evidence>
<feature type="region of interest" description="Disordered" evidence="1">
    <location>
        <begin position="51"/>
        <end position="74"/>
    </location>
</feature>
<evidence type="ECO:0000313" key="4">
    <source>
        <dbReference type="Proteomes" id="UP000288805"/>
    </source>
</evidence>
<dbReference type="Proteomes" id="UP000288805">
    <property type="component" value="Unassembled WGS sequence"/>
</dbReference>
<feature type="region of interest" description="Disordered" evidence="1">
    <location>
        <begin position="1"/>
        <end position="36"/>
    </location>
</feature>
<reference evidence="3 4" key="1">
    <citation type="journal article" date="2018" name="PLoS Genet.">
        <title>Population sequencing reveals clonal diversity and ancestral inbreeding in the grapevine cultivar Chardonnay.</title>
        <authorList>
            <person name="Roach M.J."/>
            <person name="Johnson D.L."/>
            <person name="Bohlmann J."/>
            <person name="van Vuuren H.J."/>
            <person name="Jones S.J."/>
            <person name="Pretorius I.S."/>
            <person name="Schmidt S.A."/>
            <person name="Borneman A.R."/>
        </authorList>
    </citation>
    <scope>NUCLEOTIDE SEQUENCE [LARGE SCALE GENOMIC DNA]</scope>
    <source>
        <strain evidence="4">cv. Chardonnay</strain>
        <tissue evidence="3">Leaf</tissue>
    </source>
</reference>
<dbReference type="Pfam" id="PF14111">
    <property type="entry name" value="DUF4283"/>
    <property type="match status" value="1"/>
</dbReference>
<protein>
    <recommendedName>
        <fullName evidence="2">DUF4283 domain-containing protein</fullName>
    </recommendedName>
</protein>
<evidence type="ECO:0000313" key="3">
    <source>
        <dbReference type="EMBL" id="RVX15009.1"/>
    </source>
</evidence>
<feature type="region of interest" description="Disordered" evidence="1">
    <location>
        <begin position="485"/>
        <end position="505"/>
    </location>
</feature>
<organism evidence="3 4">
    <name type="scientific">Vitis vinifera</name>
    <name type="common">Grape</name>
    <dbReference type="NCBI Taxonomy" id="29760"/>
    <lineage>
        <taxon>Eukaryota</taxon>
        <taxon>Viridiplantae</taxon>
        <taxon>Streptophyta</taxon>
        <taxon>Embryophyta</taxon>
        <taxon>Tracheophyta</taxon>
        <taxon>Spermatophyta</taxon>
        <taxon>Magnoliopsida</taxon>
        <taxon>eudicotyledons</taxon>
        <taxon>Gunneridae</taxon>
        <taxon>Pentapetalae</taxon>
        <taxon>rosids</taxon>
        <taxon>Vitales</taxon>
        <taxon>Vitaceae</taxon>
        <taxon>Viteae</taxon>
        <taxon>Vitis</taxon>
    </lineage>
</organism>
<evidence type="ECO:0000259" key="2">
    <source>
        <dbReference type="Pfam" id="PF14111"/>
    </source>
</evidence>
<sequence length="505" mass="56980">MDANASSFKNGRAREGERECDGEEGENSSVPRSRRKECSFAVESKVFEIVVDDRKRKNPSSHRGEEGRGFVMGPSGTGKLRVFLRRAKSLYQGRERSKMGEGMEGKWEIVFHDARDKQSGGKLEHCVVASWKASTGGEKDLESLGKLWAKSWGLRGNLGLAKPEKERFLLEFEDLEEARRVVSSGNRSMGGFQVGLEHWNPRSGCWVEADVGNEVWTKTMGELQWARILVKSRGEVKPSVLEIEVEEEVYALSLWWECRPVLRRKRREEVGRKSVEVRGDSASRAEQRVAEERVSVRLETLNSSDEDMGPIVGPKEIRRAGGLGLANGPMGLKLKGVFDLEGKTREGPILPAAQDSSNDPQEKGYLLERSISRNGNSSETEPFVARESEDLRKQQILASYSMTDRALEEEALRYGPRFCSKGERALGASHLNPFLFYRTPEGEFYDRFGDMDEEIWVDKTMWLTVYEGYNEKVNGYRELGVTKRSNDKARGTDGPLAHMMSSCEK</sequence>
<gene>
    <name evidence="3" type="ORF">CK203_007934</name>
</gene>
<name>A0A438K1E7_VITVI</name>
<comment type="caution">
    <text evidence="3">The sequence shown here is derived from an EMBL/GenBank/DDBJ whole genome shotgun (WGS) entry which is preliminary data.</text>
</comment>
<dbReference type="InterPro" id="IPR025558">
    <property type="entry name" value="DUF4283"/>
</dbReference>
<feature type="domain" description="DUF4283" evidence="2">
    <location>
        <begin position="122"/>
        <end position="206"/>
    </location>
</feature>